<dbReference type="OrthoDB" id="344729at2"/>
<protein>
    <recommendedName>
        <fullName evidence="4">YHS domain-containing protein</fullName>
    </recommendedName>
</protein>
<dbReference type="RefSeq" id="WP_072900214.1">
    <property type="nucleotide sequence ID" value="NZ_FQXB01000001.1"/>
</dbReference>
<keyword evidence="3" id="KW-1185">Reference proteome</keyword>
<name>A0A1M5NQD8_9RHOB</name>
<dbReference type="Proteomes" id="UP000184074">
    <property type="component" value="Unassembled WGS sequence"/>
</dbReference>
<organism evidence="2 3">
    <name type="scientific">Cognatiyoonia sediminum</name>
    <dbReference type="NCBI Taxonomy" id="1508389"/>
    <lineage>
        <taxon>Bacteria</taxon>
        <taxon>Pseudomonadati</taxon>
        <taxon>Pseudomonadota</taxon>
        <taxon>Alphaproteobacteria</taxon>
        <taxon>Rhodobacterales</taxon>
        <taxon>Paracoccaceae</taxon>
        <taxon>Cognatiyoonia</taxon>
    </lineage>
</organism>
<feature type="chain" id="PRO_5012928891" description="YHS domain-containing protein" evidence="1">
    <location>
        <begin position="28"/>
        <end position="153"/>
    </location>
</feature>
<evidence type="ECO:0000256" key="1">
    <source>
        <dbReference type="SAM" id="SignalP"/>
    </source>
</evidence>
<dbReference type="STRING" id="1508389.SAMN05444003_1545"/>
<accession>A0A1M5NQD8</accession>
<keyword evidence="1" id="KW-0732">Signal</keyword>
<sequence>MTLNRRVVLTSLAAIPVAGFTAYCVQAQTTPPVYTEGGIAIDGTDPVGYFKEGKPVAGDASITHDWNGATWRFSSVENRDAFASDPETYAPQYGGYCAYAVSEGYTASTVPEAWKIVDGKLYLNFSRGIQNRWERDIPGRIAAGNANWPSVLQ</sequence>
<evidence type="ECO:0000313" key="2">
    <source>
        <dbReference type="EMBL" id="SHG91771.1"/>
    </source>
</evidence>
<dbReference type="AlphaFoldDB" id="A0A1M5NQD8"/>
<feature type="signal peptide" evidence="1">
    <location>
        <begin position="1"/>
        <end position="27"/>
    </location>
</feature>
<proteinExistence type="predicted"/>
<dbReference type="EMBL" id="FQXB01000001">
    <property type="protein sequence ID" value="SHG91771.1"/>
    <property type="molecule type" value="Genomic_DNA"/>
</dbReference>
<gene>
    <name evidence="2" type="ORF">SAMN05444003_1545</name>
</gene>
<dbReference type="NCBIfam" id="NF041384">
    <property type="entry name" value="YHS_seleno_dom"/>
    <property type="match status" value="1"/>
</dbReference>
<reference evidence="2 3" key="1">
    <citation type="submission" date="2016-11" db="EMBL/GenBank/DDBJ databases">
        <authorList>
            <person name="Jaros S."/>
            <person name="Januszkiewicz K."/>
            <person name="Wedrychowicz H."/>
        </authorList>
    </citation>
    <scope>NUCLEOTIDE SEQUENCE [LARGE SCALE GENOMIC DNA]</scope>
    <source>
        <strain evidence="2 3">DSM 28715</strain>
    </source>
</reference>
<evidence type="ECO:0008006" key="4">
    <source>
        <dbReference type="Google" id="ProtNLM"/>
    </source>
</evidence>
<evidence type="ECO:0000313" key="3">
    <source>
        <dbReference type="Proteomes" id="UP000184074"/>
    </source>
</evidence>